<evidence type="ECO:0000313" key="2">
    <source>
        <dbReference type="EMBL" id="UYP44596.1"/>
    </source>
</evidence>
<name>A0ABY6HPX7_9ARCH</name>
<protein>
    <recommendedName>
        <fullName evidence="1">DJ-1/PfpI domain-containing protein</fullName>
    </recommendedName>
</protein>
<gene>
    <name evidence="2" type="ORF">NEF87_000881</name>
</gene>
<dbReference type="PANTHER" id="PTHR48094:SF12">
    <property type="entry name" value="PARKINSON DISEASE PROTEIN 7 HOMOLOG"/>
    <property type="match status" value="1"/>
</dbReference>
<dbReference type="InterPro" id="IPR050325">
    <property type="entry name" value="Prot/Nucl_acid_deglycase"/>
</dbReference>
<evidence type="ECO:0000313" key="3">
    <source>
        <dbReference type="Proteomes" id="UP001208689"/>
    </source>
</evidence>
<dbReference type="Gene3D" id="3.40.50.880">
    <property type="match status" value="1"/>
</dbReference>
<dbReference type="Proteomes" id="UP001208689">
    <property type="component" value="Chromosome"/>
</dbReference>
<dbReference type="PANTHER" id="PTHR48094">
    <property type="entry name" value="PROTEIN/NUCLEIC ACID DEGLYCASE DJ-1-RELATED"/>
    <property type="match status" value="1"/>
</dbReference>
<dbReference type="InterPro" id="IPR002818">
    <property type="entry name" value="DJ-1/PfpI"/>
</dbReference>
<feature type="domain" description="DJ-1/PfpI" evidence="1">
    <location>
        <begin position="5"/>
        <end position="163"/>
    </location>
</feature>
<evidence type="ECO:0000259" key="1">
    <source>
        <dbReference type="Pfam" id="PF01965"/>
    </source>
</evidence>
<dbReference type="SUPFAM" id="SSF52317">
    <property type="entry name" value="Class I glutamine amidotransferase-like"/>
    <property type="match status" value="1"/>
</dbReference>
<accession>A0ABY6HPX7</accession>
<dbReference type="InterPro" id="IPR029062">
    <property type="entry name" value="Class_I_gatase-like"/>
</dbReference>
<dbReference type="EMBL" id="CP104013">
    <property type="protein sequence ID" value="UYP44596.1"/>
    <property type="molecule type" value="Genomic_DNA"/>
</dbReference>
<dbReference type="Pfam" id="PF01965">
    <property type="entry name" value="DJ-1_PfpI"/>
    <property type="match status" value="1"/>
</dbReference>
<proteinExistence type="predicted"/>
<reference evidence="2" key="1">
    <citation type="submission" date="2022-09" db="EMBL/GenBank/DDBJ databases">
        <title>Actin cytoskeleton and complex cell architecture in an #Asgard archaeon.</title>
        <authorList>
            <person name="Ponce Toledo R.I."/>
            <person name="Schleper C."/>
            <person name="Rodrigues Oliveira T."/>
            <person name="Wollweber F."/>
            <person name="Xu J."/>
            <person name="Rittmann S."/>
            <person name="Klingl A."/>
            <person name="Pilhofer M."/>
        </authorList>
    </citation>
    <scope>NUCLEOTIDE SEQUENCE</scope>
    <source>
        <strain evidence="2">B-35</strain>
    </source>
</reference>
<organism evidence="2 3">
    <name type="scientific">Candidatus Lokiarchaeum ossiferum</name>
    <dbReference type="NCBI Taxonomy" id="2951803"/>
    <lineage>
        <taxon>Archaea</taxon>
        <taxon>Promethearchaeati</taxon>
        <taxon>Promethearchaeota</taxon>
        <taxon>Promethearchaeia</taxon>
        <taxon>Promethearchaeales</taxon>
        <taxon>Promethearchaeaceae</taxon>
        <taxon>Candidatus Lokiarchaeum</taxon>
    </lineage>
</organism>
<sequence>MQELLIYLYDTCCLSEVSIIGWFLNHGEQVKVRSFALQKTEIVTLEGWHITSDYSIDDIDMNQDYLGLIFPGGVDIFLDPKLKDLILNFDAQKKLIGAICAGPTHLALAGLLSKYKYTTSLNPEHFKENKIEDPFPWDNFQSTRAFQDSHIITSTGVALMEFTDLVFNYLAIFDDVKERKEFQGMFTPNWNYSF</sequence>
<keyword evidence="3" id="KW-1185">Reference proteome</keyword>